<sequence>MSIIITPTAMATIAILIIGEDTVLLSDFEKIIRRAMKNGKFNRNFFIRKVKNTIFLLFLMASCKNNGQKITNKAFTPTQETSQEIILGANRMDLYLTLLQNKKVGIVTNQTGIVKTQNGKYVHLVDTLLKKDVKVIKVFAPEHGFRGQADAGEVVKDGKDSKTGLPIVSLYGKNKKPTKEQLADLDVVLFDLQDVGVRFYTYISTLHYVMEACAEQQLPVVVLDRPNPNAHYIDGPVLEPEFKSFIGMHPVPVVYAMTIGEYGQMINGEKWLNNNLVANLKVIPLANYTHQTPYSLPVKPSPNLPNDVSINLYPSLCFFEGTNISMGRGTSWQFQVYGSPYLENTSFSFTPKPNEGDKKPMFNGKVCYGEDLRNHPTLSKLNFTWLKKALEQSKGVKMPFFTSSFNKIAGNATLKQQIIDQKSDDEIRKTWQPALDKFKQTRKKYLIYK</sequence>
<dbReference type="Pfam" id="PF07075">
    <property type="entry name" value="NamZ_N"/>
    <property type="match status" value="1"/>
</dbReference>
<dbReference type="Proteomes" id="UP001622370">
    <property type="component" value="Unassembled WGS sequence"/>
</dbReference>
<dbReference type="PANTHER" id="PTHR42915">
    <property type="entry name" value="HYPOTHETICAL 460 KDA PROTEIN IN FEUA-SIGW INTERGENIC REGION [PRECURSOR]"/>
    <property type="match status" value="1"/>
</dbReference>
<gene>
    <name evidence="3" type="ORF">ACI76L_08305</name>
</gene>
<dbReference type="InterPro" id="IPR048502">
    <property type="entry name" value="NamZ_N"/>
</dbReference>
<dbReference type="PANTHER" id="PTHR42915:SF1">
    <property type="entry name" value="PEPTIDOGLYCAN BETA-N-ACETYLMURAMIDASE NAMZ"/>
    <property type="match status" value="1"/>
</dbReference>
<dbReference type="RefSeq" id="WP_405254434.1">
    <property type="nucleotide sequence ID" value="NZ_JBJGWE010000005.1"/>
</dbReference>
<dbReference type="Gene3D" id="3.90.1150.140">
    <property type="match status" value="1"/>
</dbReference>
<reference evidence="3 4" key="1">
    <citation type="journal article" date="2016" name="Sci. Rep.">
        <title>Whole genome sequencing identifies a novel species of the genus Capnocytophaga isolated from dog and cat bite wounds in humans.</title>
        <authorList>
            <person name="Zangenah S."/>
            <person name="Abbasi N."/>
            <person name="Andersson A.F."/>
            <person name="Bergman P."/>
        </authorList>
    </citation>
    <scope>NUCLEOTIDE SEQUENCE [LARGE SCALE GENOMIC DNA]</scope>
    <source>
        <strain evidence="3 4">W5</strain>
    </source>
</reference>
<evidence type="ECO:0000259" key="1">
    <source>
        <dbReference type="Pfam" id="PF07075"/>
    </source>
</evidence>
<accession>A0ABW8QCC6</accession>
<comment type="caution">
    <text evidence="3">The sequence shown here is derived from an EMBL/GenBank/DDBJ whole genome shotgun (WGS) entry which is preliminary data.</text>
</comment>
<dbReference type="EMBL" id="JBJGWJ010000005">
    <property type="protein sequence ID" value="MFK8293780.1"/>
    <property type="molecule type" value="Genomic_DNA"/>
</dbReference>
<evidence type="ECO:0000313" key="4">
    <source>
        <dbReference type="Proteomes" id="UP001622370"/>
    </source>
</evidence>
<evidence type="ECO:0000259" key="2">
    <source>
        <dbReference type="Pfam" id="PF20732"/>
    </source>
</evidence>
<keyword evidence="4" id="KW-1185">Reference proteome</keyword>
<dbReference type="InterPro" id="IPR008302">
    <property type="entry name" value="NamZ"/>
</dbReference>
<dbReference type="PIRSF" id="PIRSF016719">
    <property type="entry name" value="UCP016719"/>
    <property type="match status" value="1"/>
</dbReference>
<name>A0ABW8QCC6_9FLAO</name>
<proteinExistence type="predicted"/>
<evidence type="ECO:0000313" key="3">
    <source>
        <dbReference type="EMBL" id="MFK8293780.1"/>
    </source>
</evidence>
<dbReference type="Gene3D" id="3.40.50.12170">
    <property type="entry name" value="Uncharacterised protein PF07075, DUF1343"/>
    <property type="match status" value="1"/>
</dbReference>
<protein>
    <submittedName>
        <fullName evidence="3">Exo-beta-N-acetylmuramidase NamZ domain-containing protein</fullName>
    </submittedName>
</protein>
<feature type="domain" description="Peptidoglycan beta-N-acetylmuramidase NamZ C-terminal" evidence="2">
    <location>
        <begin position="312"/>
        <end position="448"/>
    </location>
</feature>
<organism evidence="3 4">
    <name type="scientific">Capnocytophaga stomatis</name>
    <dbReference type="NCBI Taxonomy" id="1848904"/>
    <lineage>
        <taxon>Bacteria</taxon>
        <taxon>Pseudomonadati</taxon>
        <taxon>Bacteroidota</taxon>
        <taxon>Flavobacteriia</taxon>
        <taxon>Flavobacteriales</taxon>
        <taxon>Flavobacteriaceae</taxon>
        <taxon>Capnocytophaga</taxon>
    </lineage>
</organism>
<dbReference type="Pfam" id="PF20732">
    <property type="entry name" value="NamZ_C"/>
    <property type="match status" value="1"/>
</dbReference>
<dbReference type="InterPro" id="IPR048503">
    <property type="entry name" value="NamZ_C"/>
</dbReference>
<feature type="domain" description="Peptidoglycan beta-N-acetylmuramidase NamZ N-terminal" evidence="1">
    <location>
        <begin position="104"/>
        <end position="306"/>
    </location>
</feature>